<proteinExistence type="predicted"/>
<dbReference type="OrthoDB" id="1787438at2"/>
<organism evidence="1 2">
    <name type="scientific">Sporotomaculum syntrophicum</name>
    <dbReference type="NCBI Taxonomy" id="182264"/>
    <lineage>
        <taxon>Bacteria</taxon>
        <taxon>Bacillati</taxon>
        <taxon>Bacillota</taxon>
        <taxon>Clostridia</taxon>
        <taxon>Eubacteriales</taxon>
        <taxon>Desulfallaceae</taxon>
        <taxon>Sporotomaculum</taxon>
    </lineage>
</organism>
<dbReference type="AlphaFoldDB" id="A0A9D3AW12"/>
<dbReference type="Proteomes" id="UP000798488">
    <property type="component" value="Unassembled WGS sequence"/>
</dbReference>
<evidence type="ECO:0000313" key="1">
    <source>
        <dbReference type="EMBL" id="KAF1084835.1"/>
    </source>
</evidence>
<protein>
    <submittedName>
        <fullName evidence="1">Uncharacterized protein</fullName>
    </submittedName>
</protein>
<dbReference type="RefSeq" id="WP_161822332.1">
    <property type="nucleotide sequence ID" value="NZ_LSRS01000004.1"/>
</dbReference>
<sequence length="62" mass="7027">MINTNDKAELQNCISNAKNVIGEIKSAVNRINDQQGRRELQELSNKADILLDEASQRFNKIL</sequence>
<gene>
    <name evidence="1" type="ORF">SPSYN_02005</name>
</gene>
<reference evidence="1" key="1">
    <citation type="submission" date="2016-02" db="EMBL/GenBank/DDBJ databases">
        <title>Draft Genome Sequence of Sporotomaculum syntrophicum Strain FB, a Syntrophic Benzoate Degrader.</title>
        <authorList>
            <person name="Nobu M.K."/>
            <person name="Narihiro T."/>
            <person name="Qiu Y.-L."/>
            <person name="Ohashi A."/>
            <person name="Liu W.-T."/>
            <person name="Yuji S."/>
        </authorList>
    </citation>
    <scope>NUCLEOTIDE SEQUENCE</scope>
    <source>
        <strain evidence="1">FB</strain>
    </source>
</reference>
<dbReference type="EMBL" id="LSRS01000004">
    <property type="protein sequence ID" value="KAF1084835.1"/>
    <property type="molecule type" value="Genomic_DNA"/>
</dbReference>
<name>A0A9D3AW12_9FIRM</name>
<accession>A0A9D3AW12</accession>
<keyword evidence="2" id="KW-1185">Reference proteome</keyword>
<evidence type="ECO:0000313" key="2">
    <source>
        <dbReference type="Proteomes" id="UP000798488"/>
    </source>
</evidence>
<comment type="caution">
    <text evidence="1">The sequence shown here is derived from an EMBL/GenBank/DDBJ whole genome shotgun (WGS) entry which is preliminary data.</text>
</comment>